<organism evidence="3 4">
    <name type="scientific">Nitrolancea hollandica Lb</name>
    <dbReference type="NCBI Taxonomy" id="1129897"/>
    <lineage>
        <taxon>Bacteria</taxon>
        <taxon>Pseudomonadati</taxon>
        <taxon>Thermomicrobiota</taxon>
        <taxon>Thermomicrobia</taxon>
        <taxon>Sphaerobacterales</taxon>
        <taxon>Sphaerobacterineae</taxon>
        <taxon>Sphaerobacteraceae</taxon>
        <taxon>Nitrolancea</taxon>
    </lineage>
</organism>
<gene>
    <name evidence="3" type="ORF">NITHO_2060010</name>
</gene>
<feature type="compositionally biased region" description="Polar residues" evidence="1">
    <location>
        <begin position="1"/>
        <end position="17"/>
    </location>
</feature>
<evidence type="ECO:0000313" key="4">
    <source>
        <dbReference type="Proteomes" id="UP000004221"/>
    </source>
</evidence>
<dbReference type="RefSeq" id="WP_008476198.1">
    <property type="nucleotide sequence ID" value="NZ_CAGS01000120.1"/>
</dbReference>
<evidence type="ECO:0000256" key="2">
    <source>
        <dbReference type="SAM" id="Phobius"/>
    </source>
</evidence>
<evidence type="ECO:0000313" key="3">
    <source>
        <dbReference type="EMBL" id="CCF83237.1"/>
    </source>
</evidence>
<feature type="compositionally biased region" description="Polar residues" evidence="1">
    <location>
        <begin position="90"/>
        <end position="103"/>
    </location>
</feature>
<reference evidence="3 4" key="1">
    <citation type="journal article" date="2012" name="ISME J.">
        <title>Nitrification expanded: discovery, physiology and genomics of a nitrite-oxidizing bacterium from the phylum Chloroflexi.</title>
        <authorList>
            <person name="Sorokin D.Y."/>
            <person name="Lucker S."/>
            <person name="Vejmelkova D."/>
            <person name="Kostrikina N.A."/>
            <person name="Kleerebezem R."/>
            <person name="Rijpstra W.I."/>
            <person name="Damste J.S."/>
            <person name="Le Paslier D."/>
            <person name="Muyzer G."/>
            <person name="Wagner M."/>
            <person name="van Loosdrecht M.C."/>
            <person name="Daims H."/>
        </authorList>
    </citation>
    <scope>NUCLEOTIDE SEQUENCE [LARGE SCALE GENOMIC DNA]</scope>
    <source>
        <strain evidence="4">none</strain>
    </source>
</reference>
<feature type="region of interest" description="Disordered" evidence="1">
    <location>
        <begin position="1"/>
        <end position="35"/>
    </location>
</feature>
<protein>
    <submittedName>
        <fullName evidence="3">Uncharacterized protein</fullName>
    </submittedName>
</protein>
<keyword evidence="2" id="KW-0472">Membrane</keyword>
<keyword evidence="2" id="KW-1133">Transmembrane helix</keyword>
<keyword evidence="2" id="KW-0812">Transmembrane</keyword>
<feature type="compositionally biased region" description="Low complexity" evidence="1">
    <location>
        <begin position="63"/>
        <end position="76"/>
    </location>
</feature>
<feature type="transmembrane region" description="Helical" evidence="2">
    <location>
        <begin position="39"/>
        <end position="58"/>
    </location>
</feature>
<feature type="region of interest" description="Disordered" evidence="1">
    <location>
        <begin position="62"/>
        <end position="103"/>
    </location>
</feature>
<feature type="compositionally biased region" description="Basic and acidic residues" evidence="1">
    <location>
        <begin position="21"/>
        <end position="35"/>
    </location>
</feature>
<keyword evidence="4" id="KW-1185">Reference proteome</keyword>
<name>I4EEX5_9BACT</name>
<accession>I4EEX5</accession>
<proteinExistence type="predicted"/>
<dbReference type="AlphaFoldDB" id="I4EEX5"/>
<dbReference type="EMBL" id="CAGS01000120">
    <property type="protein sequence ID" value="CCF83237.1"/>
    <property type="molecule type" value="Genomic_DNA"/>
</dbReference>
<comment type="caution">
    <text evidence="3">The sequence shown here is derived from an EMBL/GenBank/DDBJ whole genome shotgun (WGS) entry which is preliminary data.</text>
</comment>
<feature type="compositionally biased region" description="Basic and acidic residues" evidence="1">
    <location>
        <begin position="77"/>
        <end position="87"/>
    </location>
</feature>
<dbReference type="Proteomes" id="UP000004221">
    <property type="component" value="Unassembled WGS sequence"/>
</dbReference>
<evidence type="ECO:0000256" key="1">
    <source>
        <dbReference type="SAM" id="MobiDB-lite"/>
    </source>
</evidence>
<sequence length="103" mass="11211">MADTQENQGEPSPNESTRAGKKLERAAKRQERETRAKRIILIGSLASFLGFFGLSVAAQPFTSTQAADTQAPAAAPSHHDDDEHEARAFFNNNNGAQIRTRTS</sequence>